<proteinExistence type="inferred from homology"/>
<comment type="similarity">
    <text evidence="1">Belongs to the sigma-70 factor family. ECF subfamily.</text>
</comment>
<dbReference type="InterPro" id="IPR013325">
    <property type="entry name" value="RNA_pol_sigma_r2"/>
</dbReference>
<feature type="domain" description="RNA polymerase sigma-70 region 2" evidence="5">
    <location>
        <begin position="28"/>
        <end position="93"/>
    </location>
</feature>
<dbReference type="InterPro" id="IPR039425">
    <property type="entry name" value="RNA_pol_sigma-70-like"/>
</dbReference>
<dbReference type="AlphaFoldDB" id="A0A364XXR9"/>
<dbReference type="InterPro" id="IPR014284">
    <property type="entry name" value="RNA_pol_sigma-70_dom"/>
</dbReference>
<dbReference type="PANTHER" id="PTHR43133:SF46">
    <property type="entry name" value="RNA POLYMERASE SIGMA-70 FACTOR ECF SUBFAMILY"/>
    <property type="match status" value="1"/>
</dbReference>
<dbReference type="RefSeq" id="WP_112749626.1">
    <property type="nucleotide sequence ID" value="NZ_QMFY01000020.1"/>
</dbReference>
<comment type="caution">
    <text evidence="7">The sequence shown here is derived from an EMBL/GenBank/DDBJ whole genome shotgun (WGS) entry which is preliminary data.</text>
</comment>
<evidence type="ECO:0000313" key="7">
    <source>
        <dbReference type="EMBL" id="RAV98214.1"/>
    </source>
</evidence>
<evidence type="ECO:0000256" key="4">
    <source>
        <dbReference type="ARBA" id="ARBA00023163"/>
    </source>
</evidence>
<dbReference type="InterPro" id="IPR013324">
    <property type="entry name" value="RNA_pol_sigma_r3/r4-like"/>
</dbReference>
<dbReference type="GO" id="GO:0016987">
    <property type="term" value="F:sigma factor activity"/>
    <property type="evidence" value="ECO:0007669"/>
    <property type="project" value="UniProtKB-KW"/>
</dbReference>
<gene>
    <name evidence="7" type="ORF">DQQ10_24730</name>
</gene>
<dbReference type="SUPFAM" id="SSF88946">
    <property type="entry name" value="Sigma2 domain of RNA polymerase sigma factors"/>
    <property type="match status" value="1"/>
</dbReference>
<reference evidence="7 8" key="1">
    <citation type="submission" date="2018-06" db="EMBL/GenBank/DDBJ databases">
        <title>Chryseolinea flavus sp. nov., a member of the phylum Bacteroidetes isolated from soil.</title>
        <authorList>
            <person name="Li Y."/>
            <person name="Wang J."/>
        </authorList>
    </citation>
    <scope>NUCLEOTIDE SEQUENCE [LARGE SCALE GENOMIC DNA]</scope>
    <source>
        <strain evidence="7 8">SDU1-6</strain>
    </source>
</reference>
<dbReference type="EMBL" id="QMFY01000020">
    <property type="protein sequence ID" value="RAV98214.1"/>
    <property type="molecule type" value="Genomic_DNA"/>
</dbReference>
<evidence type="ECO:0000259" key="5">
    <source>
        <dbReference type="Pfam" id="PF04542"/>
    </source>
</evidence>
<accession>A0A364XXR9</accession>
<evidence type="ECO:0000313" key="8">
    <source>
        <dbReference type="Proteomes" id="UP000251889"/>
    </source>
</evidence>
<evidence type="ECO:0000259" key="6">
    <source>
        <dbReference type="Pfam" id="PF08281"/>
    </source>
</evidence>
<dbReference type="Gene3D" id="1.10.1740.10">
    <property type="match status" value="1"/>
</dbReference>
<dbReference type="CDD" id="cd06171">
    <property type="entry name" value="Sigma70_r4"/>
    <property type="match status" value="1"/>
</dbReference>
<dbReference type="InterPro" id="IPR013249">
    <property type="entry name" value="RNA_pol_sigma70_r4_t2"/>
</dbReference>
<dbReference type="InterPro" id="IPR007627">
    <property type="entry name" value="RNA_pol_sigma70_r2"/>
</dbReference>
<dbReference type="InterPro" id="IPR036388">
    <property type="entry name" value="WH-like_DNA-bd_sf"/>
</dbReference>
<protein>
    <submittedName>
        <fullName evidence="7">Sigma-70 family RNA polymerase sigma factor</fullName>
    </submittedName>
</protein>
<name>A0A364XXR9_9BACT</name>
<evidence type="ECO:0000256" key="2">
    <source>
        <dbReference type="ARBA" id="ARBA00023015"/>
    </source>
</evidence>
<keyword evidence="4" id="KW-0804">Transcription</keyword>
<evidence type="ECO:0000256" key="1">
    <source>
        <dbReference type="ARBA" id="ARBA00010641"/>
    </source>
</evidence>
<dbReference type="GO" id="GO:0006352">
    <property type="term" value="P:DNA-templated transcription initiation"/>
    <property type="evidence" value="ECO:0007669"/>
    <property type="project" value="InterPro"/>
</dbReference>
<dbReference type="Proteomes" id="UP000251889">
    <property type="component" value="Unassembled WGS sequence"/>
</dbReference>
<evidence type="ECO:0000256" key="3">
    <source>
        <dbReference type="ARBA" id="ARBA00023082"/>
    </source>
</evidence>
<dbReference type="Gene3D" id="1.10.10.10">
    <property type="entry name" value="Winged helix-like DNA-binding domain superfamily/Winged helix DNA-binding domain"/>
    <property type="match status" value="1"/>
</dbReference>
<dbReference type="SUPFAM" id="SSF88659">
    <property type="entry name" value="Sigma3 and sigma4 domains of RNA polymerase sigma factors"/>
    <property type="match status" value="1"/>
</dbReference>
<dbReference type="Pfam" id="PF04542">
    <property type="entry name" value="Sigma70_r2"/>
    <property type="match status" value="1"/>
</dbReference>
<sequence>MRDFSSYSDLEIWSSFRAGDEDAFAYIYQHQASSLLKYGYQIGKDKALVEDCVHDLFIHLSLHRATINDTTSIKYYLFKSLRRKIIEALDRQQTGERHLKTYFYWTEKKSKSFEENLIAEQTTETQVQNLARHLKDLPPRQQEALYLVYYSNLSYEEIASIMSLQVRTVYNHVHTGLETLRSKMKEPGFERIIPLLILALALQYSAH</sequence>
<keyword evidence="2" id="KW-0805">Transcription regulation</keyword>
<dbReference type="PANTHER" id="PTHR43133">
    <property type="entry name" value="RNA POLYMERASE ECF-TYPE SIGMA FACTO"/>
    <property type="match status" value="1"/>
</dbReference>
<organism evidence="7 8">
    <name type="scientific">Pseudochryseolinea flava</name>
    <dbReference type="NCBI Taxonomy" id="2059302"/>
    <lineage>
        <taxon>Bacteria</taxon>
        <taxon>Pseudomonadati</taxon>
        <taxon>Bacteroidota</taxon>
        <taxon>Cytophagia</taxon>
        <taxon>Cytophagales</taxon>
        <taxon>Fulvivirgaceae</taxon>
        <taxon>Pseudochryseolinea</taxon>
    </lineage>
</organism>
<keyword evidence="3" id="KW-0731">Sigma factor</keyword>
<dbReference type="NCBIfam" id="TIGR02937">
    <property type="entry name" value="sigma70-ECF"/>
    <property type="match status" value="1"/>
</dbReference>
<dbReference type="Pfam" id="PF08281">
    <property type="entry name" value="Sigma70_r4_2"/>
    <property type="match status" value="1"/>
</dbReference>
<feature type="domain" description="RNA polymerase sigma factor 70 region 4 type 2" evidence="6">
    <location>
        <begin position="133"/>
        <end position="180"/>
    </location>
</feature>
<dbReference type="GO" id="GO:0003677">
    <property type="term" value="F:DNA binding"/>
    <property type="evidence" value="ECO:0007669"/>
    <property type="project" value="InterPro"/>
</dbReference>
<keyword evidence="8" id="KW-1185">Reference proteome</keyword>
<dbReference type="OrthoDB" id="9150024at2"/>